<feature type="region of interest" description="Disordered" evidence="1">
    <location>
        <begin position="112"/>
        <end position="142"/>
    </location>
</feature>
<feature type="compositionally biased region" description="Basic and acidic residues" evidence="1">
    <location>
        <begin position="128"/>
        <end position="137"/>
    </location>
</feature>
<evidence type="ECO:0000256" key="1">
    <source>
        <dbReference type="SAM" id="MobiDB-lite"/>
    </source>
</evidence>
<proteinExistence type="predicted"/>
<sequence>MNDYVDVAERIAQLKEAYPEASLQPYNPNKPYDIVQVEGKTYVVYTAACYRDPHDVRPGVAVAWEQIPGKGMTAGSELMICETSAWGRAIVAAMKSATKRIASKQEVMASKARQSWAVTPTQSLDSELLDRPVEPKPEPATVYGRPGSKSALMERALRTSFEQDSNPAPMSIDQVVDAIATTTPAVQYCEHGEMVLKTGIAKGRGTPYYGYTCPKGCAARWAIMSKDGKWYYPESNNG</sequence>
<name>A0A6J5ML70_9CAUD</name>
<dbReference type="EMBL" id="LR796487">
    <property type="protein sequence ID" value="CAB4147308.1"/>
    <property type="molecule type" value="Genomic_DNA"/>
</dbReference>
<gene>
    <name evidence="2" type="ORF">UFOVP432_23</name>
</gene>
<accession>A0A6J5ML70</accession>
<organism evidence="2">
    <name type="scientific">uncultured Caudovirales phage</name>
    <dbReference type="NCBI Taxonomy" id="2100421"/>
    <lineage>
        <taxon>Viruses</taxon>
        <taxon>Duplodnaviria</taxon>
        <taxon>Heunggongvirae</taxon>
        <taxon>Uroviricota</taxon>
        <taxon>Caudoviricetes</taxon>
        <taxon>Peduoviridae</taxon>
        <taxon>Maltschvirus</taxon>
        <taxon>Maltschvirus maltsch</taxon>
    </lineage>
</organism>
<evidence type="ECO:0000313" key="2">
    <source>
        <dbReference type="EMBL" id="CAB4147308.1"/>
    </source>
</evidence>
<protein>
    <submittedName>
        <fullName evidence="2">Uncharacterized protein</fullName>
    </submittedName>
</protein>
<feature type="compositionally biased region" description="Polar residues" evidence="1">
    <location>
        <begin position="112"/>
        <end position="125"/>
    </location>
</feature>
<reference evidence="2" key="1">
    <citation type="submission" date="2020-04" db="EMBL/GenBank/DDBJ databases">
        <authorList>
            <person name="Chiriac C."/>
            <person name="Salcher M."/>
            <person name="Ghai R."/>
            <person name="Kavagutti S V."/>
        </authorList>
    </citation>
    <scope>NUCLEOTIDE SEQUENCE</scope>
</reference>